<sequence length="130" mass="15301">MFKSFVLISHGFILYTKDFVVLSTIIALLLISFDLFGVSNQTYSIFIGLFSMFQLLSYSKDLIENCKLCQKNQYQRVSQVQRKNLHKIVSLFILLKIFSFFFIVVSIILSHIYFLIISYAVIFIIIFEYH</sequence>
<reference evidence="2 3" key="1">
    <citation type="journal article" date="2013" name="Curr. Biol.">
        <title>The Genome of the Foraminiferan Reticulomyxa filosa.</title>
        <authorList>
            <person name="Glockner G."/>
            <person name="Hulsmann N."/>
            <person name="Schleicher M."/>
            <person name="Noegel A.A."/>
            <person name="Eichinger L."/>
            <person name="Gallinger C."/>
            <person name="Pawlowski J."/>
            <person name="Sierra R."/>
            <person name="Euteneuer U."/>
            <person name="Pillet L."/>
            <person name="Moustafa A."/>
            <person name="Platzer M."/>
            <person name="Groth M."/>
            <person name="Szafranski K."/>
            <person name="Schliwa M."/>
        </authorList>
    </citation>
    <scope>NUCLEOTIDE SEQUENCE [LARGE SCALE GENOMIC DNA]</scope>
</reference>
<dbReference type="AlphaFoldDB" id="X6L9M7"/>
<feature type="transmembrane region" description="Helical" evidence="1">
    <location>
        <begin position="84"/>
        <end position="105"/>
    </location>
</feature>
<comment type="caution">
    <text evidence="2">The sequence shown here is derived from an EMBL/GenBank/DDBJ whole genome shotgun (WGS) entry which is preliminary data.</text>
</comment>
<dbReference type="Proteomes" id="UP000023152">
    <property type="component" value="Unassembled WGS sequence"/>
</dbReference>
<proteinExistence type="predicted"/>
<dbReference type="EMBL" id="ASPP01047284">
    <property type="protein sequence ID" value="ETN98238.1"/>
    <property type="molecule type" value="Genomic_DNA"/>
</dbReference>
<feature type="transmembrane region" description="Helical" evidence="1">
    <location>
        <begin position="111"/>
        <end position="129"/>
    </location>
</feature>
<keyword evidence="3" id="KW-1185">Reference proteome</keyword>
<evidence type="ECO:0000313" key="2">
    <source>
        <dbReference type="EMBL" id="ETN98238.1"/>
    </source>
</evidence>
<feature type="transmembrane region" description="Helical" evidence="1">
    <location>
        <begin position="12"/>
        <end position="31"/>
    </location>
</feature>
<gene>
    <name evidence="2" type="ORF">RFI_39272</name>
</gene>
<organism evidence="2 3">
    <name type="scientific">Reticulomyxa filosa</name>
    <dbReference type="NCBI Taxonomy" id="46433"/>
    <lineage>
        <taxon>Eukaryota</taxon>
        <taxon>Sar</taxon>
        <taxon>Rhizaria</taxon>
        <taxon>Retaria</taxon>
        <taxon>Foraminifera</taxon>
        <taxon>Monothalamids</taxon>
        <taxon>Reticulomyxidae</taxon>
        <taxon>Reticulomyxa</taxon>
    </lineage>
</organism>
<keyword evidence="1" id="KW-0812">Transmembrane</keyword>
<name>X6L9M7_RETFI</name>
<evidence type="ECO:0000256" key="1">
    <source>
        <dbReference type="SAM" id="Phobius"/>
    </source>
</evidence>
<protein>
    <submittedName>
        <fullName evidence="2">Uncharacterized protein</fullName>
    </submittedName>
</protein>
<accession>X6L9M7</accession>
<keyword evidence="1" id="KW-0472">Membrane</keyword>
<evidence type="ECO:0000313" key="3">
    <source>
        <dbReference type="Proteomes" id="UP000023152"/>
    </source>
</evidence>
<keyword evidence="1" id="KW-1133">Transmembrane helix</keyword>